<dbReference type="InterPro" id="IPR003488">
    <property type="entry name" value="DprA"/>
</dbReference>
<dbReference type="Gene3D" id="3.40.50.450">
    <property type="match status" value="1"/>
</dbReference>
<dbReference type="SUPFAM" id="SSF47781">
    <property type="entry name" value="RuvA domain 2-like"/>
    <property type="match status" value="1"/>
</dbReference>
<dbReference type="InterPro" id="IPR057666">
    <property type="entry name" value="DrpA_SLOG"/>
</dbReference>
<comment type="similarity">
    <text evidence="1">Belongs to the DprA/Smf family.</text>
</comment>
<organism evidence="3 4">
    <name type="scientific">Schinkia azotoformans MEV2011</name>
    <dbReference type="NCBI Taxonomy" id="1348973"/>
    <lineage>
        <taxon>Bacteria</taxon>
        <taxon>Bacillati</taxon>
        <taxon>Bacillota</taxon>
        <taxon>Bacilli</taxon>
        <taxon>Bacillales</taxon>
        <taxon>Bacillaceae</taxon>
        <taxon>Calidifontibacillus/Schinkia group</taxon>
        <taxon>Schinkia</taxon>
    </lineage>
</organism>
<dbReference type="AlphaFoldDB" id="A0A072NVE6"/>
<dbReference type="PANTHER" id="PTHR43022">
    <property type="entry name" value="PROTEIN SMF"/>
    <property type="match status" value="1"/>
</dbReference>
<dbReference type="EMBL" id="JJRY01000017">
    <property type="protein sequence ID" value="KEF37210.1"/>
    <property type="molecule type" value="Genomic_DNA"/>
</dbReference>
<comment type="caution">
    <text evidence="3">The sequence shown here is derived from an EMBL/GenBank/DDBJ whole genome shotgun (WGS) entry which is preliminary data.</text>
</comment>
<dbReference type="PANTHER" id="PTHR43022:SF1">
    <property type="entry name" value="PROTEIN SMF"/>
    <property type="match status" value="1"/>
</dbReference>
<evidence type="ECO:0000259" key="2">
    <source>
        <dbReference type="Pfam" id="PF02481"/>
    </source>
</evidence>
<dbReference type="SUPFAM" id="SSF46785">
    <property type="entry name" value="Winged helix' DNA-binding domain"/>
    <property type="match status" value="1"/>
</dbReference>
<dbReference type="NCBIfam" id="TIGR00732">
    <property type="entry name" value="dprA"/>
    <property type="match status" value="1"/>
</dbReference>
<dbReference type="SUPFAM" id="SSF102405">
    <property type="entry name" value="MCP/YpsA-like"/>
    <property type="match status" value="1"/>
</dbReference>
<dbReference type="InterPro" id="IPR010994">
    <property type="entry name" value="RuvA_2-like"/>
</dbReference>
<gene>
    <name evidence="3" type="ORF">M670_03632</name>
</gene>
<dbReference type="Proteomes" id="UP000027936">
    <property type="component" value="Unassembled WGS sequence"/>
</dbReference>
<feature type="domain" description="Smf/DprA SLOG" evidence="2">
    <location>
        <begin position="79"/>
        <end position="277"/>
    </location>
</feature>
<dbReference type="RefSeq" id="WP_035197210.1">
    <property type="nucleotide sequence ID" value="NZ_JJRY01000017.1"/>
</dbReference>
<dbReference type="GO" id="GO:0009294">
    <property type="term" value="P:DNA-mediated transformation"/>
    <property type="evidence" value="ECO:0007669"/>
    <property type="project" value="InterPro"/>
</dbReference>
<sequence length="368" mass="41360">MEEIYWLWLSLIPHIGPVLQKRLLEYYGTPKKVYAASDEDLQKNIKGLSTRAIQSFISNHSLDRAKYMKDKCEKQKINILTIDSQNYSGIAKGCPESPIVLYVKGEIRPPRNSIAIVGSRRCTDYGKKVTQQIAAETSKQNITIVSGMAKGIDSYAHTTALKNNGYTLAFLANGVDICYPSEHRSLYEQIIENGAILSEYPPGTNAHPKYFLKRNALISAWSDKVIVVEAGEKSGALTTVDFAKKYSREIFAVPNRIDEPNGRGTNLLLQSIAKPYLGIMSLNLKEHSKTEGKLVYPTKKSIKLKLLEAENLNPIERKLLKILEENPKQVSEIQNILKISTSSLEELLFNLELKGKIKIHGENIFHNK</sequence>
<dbReference type="InterPro" id="IPR036390">
    <property type="entry name" value="WH_DNA-bd_sf"/>
</dbReference>
<proteinExistence type="inferred from homology"/>
<reference evidence="3 4" key="1">
    <citation type="submission" date="2014-04" db="EMBL/GenBank/DDBJ databases">
        <title>Draft genome sequence of Bacillus azotoformans MEV2011, a (co-) denitrifying strain unable to grow in the presence of oxygen.</title>
        <authorList>
            <person name="Nielsen M."/>
            <person name="Schreiber L."/>
            <person name="Finster K."/>
            <person name="Schramm A."/>
        </authorList>
    </citation>
    <scope>NUCLEOTIDE SEQUENCE [LARGE SCALE GENOMIC DNA]</scope>
    <source>
        <strain evidence="3 4">MEV2011</strain>
    </source>
</reference>
<accession>A0A072NVE6</accession>
<dbReference type="PATRIC" id="fig|1348973.3.peg.3507"/>
<evidence type="ECO:0000313" key="3">
    <source>
        <dbReference type="EMBL" id="KEF37210.1"/>
    </source>
</evidence>
<dbReference type="Pfam" id="PF02481">
    <property type="entry name" value="DNA_processg_A"/>
    <property type="match status" value="1"/>
</dbReference>
<evidence type="ECO:0000313" key="4">
    <source>
        <dbReference type="Proteomes" id="UP000027936"/>
    </source>
</evidence>
<evidence type="ECO:0000256" key="1">
    <source>
        <dbReference type="ARBA" id="ARBA00006525"/>
    </source>
</evidence>
<protein>
    <submittedName>
        <fullName evidence="3">DNA protecting protein DprA</fullName>
    </submittedName>
</protein>
<dbReference type="OrthoDB" id="9785707at2"/>
<name>A0A072NVE6_SCHAZ</name>